<comment type="caution">
    <text evidence="2">The sequence shown here is derived from an EMBL/GenBank/DDBJ whole genome shotgun (WGS) entry which is preliminary data.</text>
</comment>
<dbReference type="SUPFAM" id="SSF56672">
    <property type="entry name" value="DNA/RNA polymerases"/>
    <property type="match status" value="1"/>
</dbReference>
<evidence type="ECO:0000259" key="1">
    <source>
        <dbReference type="PROSITE" id="PS50173"/>
    </source>
</evidence>
<dbReference type="PROSITE" id="PS50173">
    <property type="entry name" value="UMUC"/>
    <property type="match status" value="1"/>
</dbReference>
<evidence type="ECO:0000313" key="3">
    <source>
        <dbReference type="Proteomes" id="UP000292958"/>
    </source>
</evidence>
<dbReference type="Proteomes" id="UP000292958">
    <property type="component" value="Unassembled WGS sequence"/>
</dbReference>
<dbReference type="AlphaFoldDB" id="A0A4Q7Z0M9"/>
<accession>A0A4Q7Z0M9</accession>
<proteinExistence type="predicted"/>
<dbReference type="GO" id="GO:0006281">
    <property type="term" value="P:DNA repair"/>
    <property type="evidence" value="ECO:0007669"/>
    <property type="project" value="InterPro"/>
</dbReference>
<dbReference type="InterPro" id="IPR001126">
    <property type="entry name" value="UmuC"/>
</dbReference>
<organism evidence="2 3">
    <name type="scientific">Edaphobacter modestus</name>
    <dbReference type="NCBI Taxonomy" id="388466"/>
    <lineage>
        <taxon>Bacteria</taxon>
        <taxon>Pseudomonadati</taxon>
        <taxon>Acidobacteriota</taxon>
        <taxon>Terriglobia</taxon>
        <taxon>Terriglobales</taxon>
        <taxon>Acidobacteriaceae</taxon>
        <taxon>Edaphobacter</taxon>
    </lineage>
</organism>
<dbReference type="InterPro" id="IPR043502">
    <property type="entry name" value="DNA/RNA_pol_sf"/>
</dbReference>
<dbReference type="EMBL" id="SHKW01000001">
    <property type="protein sequence ID" value="RZU43658.1"/>
    <property type="molecule type" value="Genomic_DNA"/>
</dbReference>
<keyword evidence="3" id="KW-1185">Reference proteome</keyword>
<evidence type="ECO:0000313" key="2">
    <source>
        <dbReference type="EMBL" id="RZU43658.1"/>
    </source>
</evidence>
<dbReference type="Gene3D" id="3.40.1170.60">
    <property type="match status" value="1"/>
</dbReference>
<reference evidence="2 3" key="1">
    <citation type="submission" date="2019-02" db="EMBL/GenBank/DDBJ databases">
        <title>Genomic Encyclopedia of Archaeal and Bacterial Type Strains, Phase II (KMG-II): from individual species to whole genera.</title>
        <authorList>
            <person name="Goeker M."/>
        </authorList>
    </citation>
    <scope>NUCLEOTIDE SEQUENCE [LARGE SCALE GENOMIC DNA]</scope>
    <source>
        <strain evidence="2 3">DSM 18101</strain>
    </source>
</reference>
<dbReference type="RefSeq" id="WP_130423617.1">
    <property type="nucleotide sequence ID" value="NZ_SHKW01000001.1"/>
</dbReference>
<feature type="domain" description="UmuC" evidence="1">
    <location>
        <begin position="2"/>
        <end position="63"/>
    </location>
</feature>
<dbReference type="Pfam" id="PF00817">
    <property type="entry name" value="IMS"/>
    <property type="match status" value="1"/>
</dbReference>
<gene>
    <name evidence="2" type="ORF">BDD14_5345</name>
</gene>
<name>A0A4Q7Z0M9_9BACT</name>
<sequence>MYAVLHPPNFAAQVAAQQRPELRKCPFVLIDGEPPTKSVFAANKAARSLGVEVGMTRLQAESIPDILPFLVCERTKVPRMRFFTPLRACSRRELSTSKRILAPMLSTYRA</sequence>
<dbReference type="OrthoDB" id="5298951at2"/>
<protein>
    <submittedName>
        <fullName evidence="2">ImpB/mucB/samB family protein</fullName>
    </submittedName>
</protein>